<accession>A0A7D5DA33</accession>
<dbReference type="Pfam" id="PF11157">
    <property type="entry name" value="DUF2937"/>
    <property type="match status" value="1"/>
</dbReference>
<dbReference type="InterPro" id="IPR022584">
    <property type="entry name" value="DUF2937"/>
</dbReference>
<keyword evidence="3" id="KW-1185">Reference proteome</keyword>
<dbReference type="EMBL" id="CP056030">
    <property type="protein sequence ID" value="QKZ06477.1"/>
    <property type="molecule type" value="Genomic_DNA"/>
</dbReference>
<dbReference type="PIRSF" id="PIRSF029393">
    <property type="entry name" value="UCP029393"/>
    <property type="match status" value="1"/>
</dbReference>
<protein>
    <submittedName>
        <fullName evidence="2">DUF2937 family protein</fullName>
    </submittedName>
</protein>
<evidence type="ECO:0000313" key="2">
    <source>
        <dbReference type="EMBL" id="QKZ06477.1"/>
    </source>
</evidence>
<evidence type="ECO:0000256" key="1">
    <source>
        <dbReference type="SAM" id="Phobius"/>
    </source>
</evidence>
<dbReference type="AlphaFoldDB" id="A0A7D5DA33"/>
<sequence>MLRSYLRLVLFAVGLLLGVQVPGLINDYVHRVEAHLMEAQQSLRGFQDTADKFFNGDLQALVAHYHDSSDPVFQSDGQSVGTLIERHKALDAEWLALQGPWWWRDWHVITAADPKISQETLNGYTYQVLLVPEAIGWGVAVAFILALVLECLVMLPAWTLYGVRRYKGEVPEHWR</sequence>
<evidence type="ECO:0000313" key="3">
    <source>
        <dbReference type="Proteomes" id="UP000509568"/>
    </source>
</evidence>
<reference evidence="2 3" key="1">
    <citation type="submission" date="2020-06" db="EMBL/GenBank/DDBJ databases">
        <title>Pseudomonas eucalypticola sp. nov., an endophyte of Eucalyptus dunnii leaves with biocontrol ability of eucalyptus leaf blight.</title>
        <authorList>
            <person name="Liu Y."/>
            <person name="Song Z."/>
            <person name="Zeng H."/>
            <person name="Lu M."/>
            <person name="Wang X."/>
            <person name="Lian X."/>
            <person name="Zhang Q."/>
        </authorList>
    </citation>
    <scope>NUCLEOTIDE SEQUENCE [LARGE SCALE GENOMIC DNA]</scope>
    <source>
        <strain evidence="2 3">NP-1</strain>
    </source>
</reference>
<dbReference type="Proteomes" id="UP000509568">
    <property type="component" value="Chromosome"/>
</dbReference>
<organism evidence="2 3">
    <name type="scientific">Pseudomonas eucalypticola</name>
    <dbReference type="NCBI Taxonomy" id="2599595"/>
    <lineage>
        <taxon>Bacteria</taxon>
        <taxon>Pseudomonadati</taxon>
        <taxon>Pseudomonadota</taxon>
        <taxon>Gammaproteobacteria</taxon>
        <taxon>Pseudomonadales</taxon>
        <taxon>Pseudomonadaceae</taxon>
        <taxon>Pseudomonas</taxon>
    </lineage>
</organism>
<dbReference type="InterPro" id="IPR016917">
    <property type="entry name" value="UCP029393"/>
</dbReference>
<feature type="transmembrane region" description="Helical" evidence="1">
    <location>
        <begin position="134"/>
        <end position="158"/>
    </location>
</feature>
<keyword evidence="1" id="KW-0812">Transmembrane</keyword>
<dbReference type="RefSeq" id="WP_176571864.1">
    <property type="nucleotide sequence ID" value="NZ_CP056030.1"/>
</dbReference>
<gene>
    <name evidence="2" type="ORF">HWQ56_22940</name>
</gene>
<keyword evidence="1" id="KW-0472">Membrane</keyword>
<proteinExistence type="predicted"/>
<name>A0A7D5DA33_9PSED</name>
<keyword evidence="1" id="KW-1133">Transmembrane helix</keyword>
<dbReference type="KEGG" id="pez:HWQ56_22940"/>